<comment type="caution">
    <text evidence="2">The sequence shown here is derived from an EMBL/GenBank/DDBJ whole genome shotgun (WGS) entry which is preliminary data.</text>
</comment>
<organism evidence="2">
    <name type="scientific">bioreactor metagenome</name>
    <dbReference type="NCBI Taxonomy" id="1076179"/>
    <lineage>
        <taxon>unclassified sequences</taxon>
        <taxon>metagenomes</taxon>
        <taxon>ecological metagenomes</taxon>
    </lineage>
</organism>
<proteinExistence type="predicted"/>
<dbReference type="GO" id="GO:0016746">
    <property type="term" value="F:acyltransferase activity"/>
    <property type="evidence" value="ECO:0007669"/>
    <property type="project" value="InterPro"/>
</dbReference>
<dbReference type="SUPFAM" id="SSF52777">
    <property type="entry name" value="CoA-dependent acyltransferases"/>
    <property type="match status" value="1"/>
</dbReference>
<evidence type="ECO:0000313" key="2">
    <source>
        <dbReference type="EMBL" id="MPN26602.1"/>
    </source>
</evidence>
<dbReference type="AlphaFoldDB" id="A0A645GL53"/>
<dbReference type="InterPro" id="IPR023213">
    <property type="entry name" value="CAT-like_dom_sf"/>
</dbReference>
<dbReference type="EMBL" id="VSSQ01076185">
    <property type="protein sequence ID" value="MPN26602.1"/>
    <property type="molecule type" value="Genomic_DNA"/>
</dbReference>
<evidence type="ECO:0000259" key="1">
    <source>
        <dbReference type="Pfam" id="PF00198"/>
    </source>
</evidence>
<protein>
    <recommendedName>
        <fullName evidence="1">2-oxoacid dehydrogenase acyltransferase catalytic domain-containing protein</fullName>
    </recommendedName>
</protein>
<reference evidence="2" key="1">
    <citation type="submission" date="2019-08" db="EMBL/GenBank/DDBJ databases">
        <authorList>
            <person name="Kucharzyk K."/>
            <person name="Murdoch R.W."/>
            <person name="Higgins S."/>
            <person name="Loffler F."/>
        </authorList>
    </citation>
    <scope>NUCLEOTIDE SEQUENCE</scope>
</reference>
<dbReference type="InterPro" id="IPR001078">
    <property type="entry name" value="2-oxoacid_DH_actylTfrase"/>
</dbReference>
<dbReference type="Pfam" id="PF00198">
    <property type="entry name" value="2-oxoacid_dh"/>
    <property type="match status" value="1"/>
</dbReference>
<name>A0A645GL53_9ZZZZ</name>
<sequence>MRKSNKKDGTTDILDTLAKTPMWMRKIIVALLRSLDEHGNMPKDLANEDPYNSTVFISNLGSIKLNAGYHHLSNWSTNSVFVVVGEKHMQPFYDADGTVTVKPALNLGLTLDERIADGYYYSKTVRLLKKFFAEPELLDIPSKEELTIEY</sequence>
<gene>
    <name evidence="2" type="ORF">SDC9_174027</name>
</gene>
<dbReference type="Gene3D" id="3.30.559.10">
    <property type="entry name" value="Chloramphenicol acetyltransferase-like domain"/>
    <property type="match status" value="1"/>
</dbReference>
<feature type="domain" description="2-oxoacid dehydrogenase acyltransferase catalytic" evidence="1">
    <location>
        <begin position="43"/>
        <end position="138"/>
    </location>
</feature>
<accession>A0A645GL53</accession>